<protein>
    <submittedName>
        <fullName evidence="4">Putative transcriptional regulatory protein</fullName>
    </submittedName>
</protein>
<dbReference type="STRING" id="48709.A0A1D2NIG4"/>
<comment type="caution">
    <text evidence="4">The sequence shown here is derived from an EMBL/GenBank/DDBJ whole genome shotgun (WGS) entry which is preliminary data.</text>
</comment>
<dbReference type="OrthoDB" id="2017544at2759"/>
<organism evidence="4 5">
    <name type="scientific">Orchesella cincta</name>
    <name type="common">Springtail</name>
    <name type="synonym">Podura cincta</name>
    <dbReference type="NCBI Taxonomy" id="48709"/>
    <lineage>
        <taxon>Eukaryota</taxon>
        <taxon>Metazoa</taxon>
        <taxon>Ecdysozoa</taxon>
        <taxon>Arthropoda</taxon>
        <taxon>Hexapoda</taxon>
        <taxon>Collembola</taxon>
        <taxon>Entomobryomorpha</taxon>
        <taxon>Entomobryoidea</taxon>
        <taxon>Orchesellidae</taxon>
        <taxon>Orchesellinae</taxon>
        <taxon>Orchesella</taxon>
    </lineage>
</organism>
<dbReference type="Gene3D" id="3.30.70.980">
    <property type="match status" value="2"/>
</dbReference>
<feature type="domain" description="TACO1/YebC-like N-terminal" evidence="3">
    <location>
        <begin position="68"/>
        <end position="136"/>
    </location>
</feature>
<evidence type="ECO:0000259" key="2">
    <source>
        <dbReference type="Pfam" id="PF01709"/>
    </source>
</evidence>
<reference evidence="4 5" key="1">
    <citation type="journal article" date="2016" name="Genome Biol. Evol.">
        <title>Gene Family Evolution Reflects Adaptation to Soil Environmental Stressors in the Genome of the Collembolan Orchesella cincta.</title>
        <authorList>
            <person name="Faddeeva-Vakhrusheva A."/>
            <person name="Derks M.F."/>
            <person name="Anvar S.Y."/>
            <person name="Agamennone V."/>
            <person name="Suring W."/>
            <person name="Smit S."/>
            <person name="van Straalen N.M."/>
            <person name="Roelofs D."/>
        </authorList>
    </citation>
    <scope>NUCLEOTIDE SEQUENCE [LARGE SCALE GENOMIC DNA]</scope>
    <source>
        <tissue evidence="4">Mixed pool</tissue>
    </source>
</reference>
<dbReference type="Gene3D" id="1.10.10.200">
    <property type="match status" value="1"/>
</dbReference>
<dbReference type="Pfam" id="PF20772">
    <property type="entry name" value="TACO1_YebC_N"/>
    <property type="match status" value="1"/>
</dbReference>
<dbReference type="InterPro" id="IPR029072">
    <property type="entry name" value="YebC-like"/>
</dbReference>
<feature type="domain" description="TACO1/YebC-like second and third" evidence="2">
    <location>
        <begin position="150"/>
        <end position="309"/>
    </location>
</feature>
<evidence type="ECO:0000313" key="5">
    <source>
        <dbReference type="Proteomes" id="UP000094527"/>
    </source>
</evidence>
<dbReference type="EMBL" id="LJIJ01000031">
    <property type="protein sequence ID" value="ODN05041.1"/>
    <property type="molecule type" value="Genomic_DNA"/>
</dbReference>
<dbReference type="Proteomes" id="UP000094527">
    <property type="component" value="Unassembled WGS sequence"/>
</dbReference>
<sequence>MKMSVLGHFSRRTTFHGVLASCSFFSTSKSLHSCTLGSKALENFKICTSNPVPAAVITHQPFRNAGHSKWANIKHTKQAKDGEKSAALTKFVNYMKVAVREHGSADPKINQKLAQVIAQVKEAKLPMATIDRQLQSLQAKKDNLHLVHPIKGPGSCIMLIEIESPNLNKSKQDLNTILKKNNAKVVEPSVLYMFDHKGILMCSDLEGNPASETLLDEATMHAIDVGADDVELHKDHPDFGTVLEFTTSPTAFWKVKTSLEELKYGIVHAEVCYVPKQFVELEDTELDAANKLYTKLSEHPDVANVHVNIA</sequence>
<dbReference type="InterPro" id="IPR049083">
    <property type="entry name" value="TACO1_YebC_N"/>
</dbReference>
<evidence type="ECO:0000256" key="1">
    <source>
        <dbReference type="ARBA" id="ARBA00008724"/>
    </source>
</evidence>
<dbReference type="Pfam" id="PF01709">
    <property type="entry name" value="Transcrip_reg"/>
    <property type="match status" value="1"/>
</dbReference>
<dbReference type="PANTHER" id="PTHR12532">
    <property type="entry name" value="TRANSLATIONAL ACTIVATOR OF CYTOCHROME C OXIDASE 1"/>
    <property type="match status" value="1"/>
</dbReference>
<proteinExistence type="inferred from homology"/>
<name>A0A1D2NIG4_ORCCI</name>
<keyword evidence="5" id="KW-1185">Reference proteome</keyword>
<dbReference type="PANTHER" id="PTHR12532:SF0">
    <property type="entry name" value="TRANSLATIONAL ACTIVATOR OF CYTOCHROME C OXIDASE 1"/>
    <property type="match status" value="1"/>
</dbReference>
<dbReference type="AlphaFoldDB" id="A0A1D2NIG4"/>
<evidence type="ECO:0000313" key="4">
    <source>
        <dbReference type="EMBL" id="ODN05041.1"/>
    </source>
</evidence>
<evidence type="ECO:0000259" key="3">
    <source>
        <dbReference type="Pfam" id="PF20772"/>
    </source>
</evidence>
<dbReference type="GO" id="GO:0005739">
    <property type="term" value="C:mitochondrion"/>
    <property type="evidence" value="ECO:0007669"/>
    <property type="project" value="TreeGrafter"/>
</dbReference>
<dbReference type="OMA" id="NFDIPDE"/>
<dbReference type="InterPro" id="IPR026564">
    <property type="entry name" value="Transcrip_reg_TACO1-like_dom3"/>
</dbReference>
<dbReference type="InterPro" id="IPR017856">
    <property type="entry name" value="Integrase-like_N"/>
</dbReference>
<dbReference type="SUPFAM" id="SSF75625">
    <property type="entry name" value="YebC-like"/>
    <property type="match status" value="1"/>
</dbReference>
<accession>A0A1D2NIG4</accession>
<gene>
    <name evidence="4" type="ORF">Ocin01_01684</name>
</gene>
<comment type="similarity">
    <text evidence="1">Belongs to the TACO1 family.</text>
</comment>
<dbReference type="InterPro" id="IPR002876">
    <property type="entry name" value="Transcrip_reg_TACO1-like"/>
</dbReference>
<dbReference type="InterPro" id="IPR048300">
    <property type="entry name" value="TACO1_YebC-like_2nd/3rd_dom"/>
</dbReference>